<proteinExistence type="predicted"/>
<evidence type="ECO:0000313" key="1">
    <source>
        <dbReference type="EMBL" id="MFC5528410.1"/>
    </source>
</evidence>
<dbReference type="SUPFAM" id="SSF52309">
    <property type="entry name" value="N-(deoxy)ribosyltransferase-like"/>
    <property type="match status" value="1"/>
</dbReference>
<comment type="caution">
    <text evidence="1">The sequence shown here is derived from an EMBL/GenBank/DDBJ whole genome shotgun (WGS) entry which is preliminary data.</text>
</comment>
<dbReference type="Proteomes" id="UP001596108">
    <property type="component" value="Unassembled WGS sequence"/>
</dbReference>
<keyword evidence="2" id="KW-1185">Reference proteome</keyword>
<name>A0ABW0QUF2_9BACL</name>
<evidence type="ECO:0000313" key="2">
    <source>
        <dbReference type="Proteomes" id="UP001596108"/>
    </source>
</evidence>
<protein>
    <submittedName>
        <fullName evidence="1">Uncharacterized protein</fullName>
    </submittedName>
</protein>
<dbReference type="RefSeq" id="WP_378110245.1">
    <property type="nucleotide sequence ID" value="NZ_JBHSNC010000010.1"/>
</dbReference>
<dbReference type="EMBL" id="JBHSNC010000010">
    <property type="protein sequence ID" value="MFC5528410.1"/>
    <property type="molecule type" value="Genomic_DNA"/>
</dbReference>
<accession>A0ABW0QUF2</accession>
<organism evidence="1 2">
    <name type="scientific">Cohnella yongneupensis</name>
    <dbReference type="NCBI Taxonomy" id="425006"/>
    <lineage>
        <taxon>Bacteria</taxon>
        <taxon>Bacillati</taxon>
        <taxon>Bacillota</taxon>
        <taxon>Bacilli</taxon>
        <taxon>Bacillales</taxon>
        <taxon>Paenibacillaceae</taxon>
        <taxon>Cohnella</taxon>
    </lineage>
</organism>
<reference evidence="2" key="1">
    <citation type="journal article" date="2019" name="Int. J. Syst. Evol. Microbiol.">
        <title>The Global Catalogue of Microorganisms (GCM) 10K type strain sequencing project: providing services to taxonomists for standard genome sequencing and annotation.</title>
        <authorList>
            <consortium name="The Broad Institute Genomics Platform"/>
            <consortium name="The Broad Institute Genome Sequencing Center for Infectious Disease"/>
            <person name="Wu L."/>
            <person name="Ma J."/>
        </authorList>
    </citation>
    <scope>NUCLEOTIDE SEQUENCE [LARGE SCALE GENOMIC DNA]</scope>
    <source>
        <strain evidence="2">CGMCC 1.18578</strain>
    </source>
</reference>
<dbReference type="Gene3D" id="3.40.50.450">
    <property type="match status" value="1"/>
</dbReference>
<gene>
    <name evidence="1" type="ORF">ACFPQ4_02960</name>
</gene>
<sequence>MKIYLASSWKNAELVKGVKNLLEADGNEVDAFCDTSAGRFVFSFDQLPANLSEHNAITIFNFPPVNRAFQEDKKWLDWADATLLILPAGKSAHLEAGYAKGQGKHLVIYQEDFPNGEFDVMYGFADLITDDINEVIEYFGQQEDATRKSVIEWKKYDPTSREIESHTNHLVTNGHRTLIAQHASVPGTGKYSWMINNSLIDWVTHYAKINLPEQA</sequence>